<reference evidence="2" key="1">
    <citation type="journal article" date="2021" name="Front. Microbiol.">
        <title>Comprehensive Comparative Genomics and Phenotyping of Methylobacterium Species.</title>
        <authorList>
            <person name="Alessa O."/>
            <person name="Ogura Y."/>
            <person name="Fujitani Y."/>
            <person name="Takami H."/>
            <person name="Hayashi T."/>
            <person name="Sahin N."/>
            <person name="Tani A."/>
        </authorList>
    </citation>
    <scope>NUCLEOTIDE SEQUENCE</scope>
    <source>
        <strain evidence="2">DSM 14458</strain>
    </source>
</reference>
<organism evidence="2 3">
    <name type="scientific">Methylorubrum suomiense</name>
    <dbReference type="NCBI Taxonomy" id="144191"/>
    <lineage>
        <taxon>Bacteria</taxon>
        <taxon>Pseudomonadati</taxon>
        <taxon>Pseudomonadota</taxon>
        <taxon>Alphaproteobacteria</taxon>
        <taxon>Hyphomicrobiales</taxon>
        <taxon>Methylobacteriaceae</taxon>
        <taxon>Methylorubrum</taxon>
    </lineage>
</organism>
<dbReference type="RefSeq" id="WP_373324411.1">
    <property type="nucleotide sequence ID" value="NZ_BPRE01000005.1"/>
</dbReference>
<accession>A0ABQ4UUH7</accession>
<sequence length="75" mass="7971">MADERIGAEGQMAGEASGDPAAVVLKEPRDRAYWARRFEVPVEQVQAAVEAVGPDPAQVAAHLGKPWPYEASGIV</sequence>
<dbReference type="Proteomes" id="UP001055093">
    <property type="component" value="Unassembled WGS sequence"/>
</dbReference>
<evidence type="ECO:0000256" key="1">
    <source>
        <dbReference type="SAM" id="MobiDB-lite"/>
    </source>
</evidence>
<protein>
    <recommendedName>
        <fullName evidence="4">DUF3606 domain-containing protein</fullName>
    </recommendedName>
</protein>
<evidence type="ECO:0000313" key="3">
    <source>
        <dbReference type="Proteomes" id="UP001055093"/>
    </source>
</evidence>
<evidence type="ECO:0000313" key="2">
    <source>
        <dbReference type="EMBL" id="GJE75434.1"/>
    </source>
</evidence>
<reference evidence="2" key="2">
    <citation type="submission" date="2021-08" db="EMBL/GenBank/DDBJ databases">
        <authorList>
            <person name="Tani A."/>
            <person name="Ola A."/>
            <person name="Ogura Y."/>
            <person name="Katsura K."/>
            <person name="Hayashi T."/>
        </authorList>
    </citation>
    <scope>NUCLEOTIDE SEQUENCE</scope>
    <source>
        <strain evidence="2">DSM 14458</strain>
    </source>
</reference>
<dbReference type="Pfam" id="PF12244">
    <property type="entry name" value="DUF3606"/>
    <property type="match status" value="1"/>
</dbReference>
<dbReference type="EMBL" id="BPRE01000005">
    <property type="protein sequence ID" value="GJE75434.1"/>
    <property type="molecule type" value="Genomic_DNA"/>
</dbReference>
<keyword evidence="3" id="KW-1185">Reference proteome</keyword>
<gene>
    <name evidence="2" type="ORF">BGCPKDLD_2018</name>
</gene>
<name>A0ABQ4UUH7_9HYPH</name>
<feature type="region of interest" description="Disordered" evidence="1">
    <location>
        <begin position="1"/>
        <end position="22"/>
    </location>
</feature>
<evidence type="ECO:0008006" key="4">
    <source>
        <dbReference type="Google" id="ProtNLM"/>
    </source>
</evidence>
<proteinExistence type="predicted"/>
<dbReference type="InterPro" id="IPR022037">
    <property type="entry name" value="DUF3606"/>
</dbReference>
<comment type="caution">
    <text evidence="2">The sequence shown here is derived from an EMBL/GenBank/DDBJ whole genome shotgun (WGS) entry which is preliminary data.</text>
</comment>